<dbReference type="InterPro" id="IPR042099">
    <property type="entry name" value="ANL_N_sf"/>
</dbReference>
<evidence type="ECO:0000256" key="2">
    <source>
        <dbReference type="ARBA" id="ARBA00022598"/>
    </source>
</evidence>
<feature type="domain" description="AMP-dependent synthetase/ligase" evidence="3">
    <location>
        <begin position="12"/>
        <end position="353"/>
    </location>
</feature>
<comment type="similarity">
    <text evidence="1">Belongs to the ATP-dependent AMP-binding enzyme family.</text>
</comment>
<protein>
    <submittedName>
        <fullName evidence="5">AMP-binding protein</fullName>
    </submittedName>
</protein>
<dbReference type="PROSITE" id="PS00455">
    <property type="entry name" value="AMP_BINDING"/>
    <property type="match status" value="1"/>
</dbReference>
<reference evidence="5 6" key="1">
    <citation type="submission" date="2021-10" db="EMBL/GenBank/DDBJ databases">
        <title>Genome sequencing of Xanthomonas strains from NCPPB.</title>
        <authorList>
            <person name="Hussein R."/>
            <person name="Harrison J."/>
            <person name="Studholme D.J."/>
            <person name="Vicente J."/>
            <person name="Grant M."/>
        </authorList>
    </citation>
    <scope>NUCLEOTIDE SEQUENCE [LARGE SCALE GENOMIC DNA]</scope>
    <source>
        <strain evidence="5 6">NCPPB 101</strain>
    </source>
</reference>
<keyword evidence="2" id="KW-0436">Ligase</keyword>
<organism evidence="5 6">
    <name type="scientific">Xanthomonas cassavae CFBP 4642</name>
    <dbReference type="NCBI Taxonomy" id="1219375"/>
    <lineage>
        <taxon>Bacteria</taxon>
        <taxon>Pseudomonadati</taxon>
        <taxon>Pseudomonadota</taxon>
        <taxon>Gammaproteobacteria</taxon>
        <taxon>Lysobacterales</taxon>
        <taxon>Lysobacteraceae</taxon>
        <taxon>Xanthomonas</taxon>
    </lineage>
</organism>
<evidence type="ECO:0000313" key="5">
    <source>
        <dbReference type="EMBL" id="MCC4618678.1"/>
    </source>
</evidence>
<evidence type="ECO:0000259" key="4">
    <source>
        <dbReference type="Pfam" id="PF13193"/>
    </source>
</evidence>
<accession>A0ABS8H939</accession>
<dbReference type="SUPFAM" id="SSF56801">
    <property type="entry name" value="Acetyl-CoA synthetase-like"/>
    <property type="match status" value="1"/>
</dbReference>
<dbReference type="PANTHER" id="PTHR43201">
    <property type="entry name" value="ACYL-COA SYNTHETASE"/>
    <property type="match status" value="1"/>
</dbReference>
<dbReference type="InterPro" id="IPR045851">
    <property type="entry name" value="AMP-bd_C_sf"/>
</dbReference>
<dbReference type="NCBIfam" id="NF006572">
    <property type="entry name" value="PRK09088.1"/>
    <property type="match status" value="1"/>
</dbReference>
<dbReference type="EMBL" id="JAJGQJ010000001">
    <property type="protein sequence ID" value="MCC4618678.1"/>
    <property type="molecule type" value="Genomic_DNA"/>
</dbReference>
<comment type="caution">
    <text evidence="5">The sequence shown here is derived from an EMBL/GenBank/DDBJ whole genome shotgun (WGS) entry which is preliminary data.</text>
</comment>
<dbReference type="Pfam" id="PF13193">
    <property type="entry name" value="AMP-binding_C"/>
    <property type="match status" value="1"/>
</dbReference>
<keyword evidence="6" id="KW-1185">Reference proteome</keyword>
<dbReference type="Gene3D" id="3.30.300.30">
    <property type="match status" value="1"/>
</dbReference>
<dbReference type="Pfam" id="PF00501">
    <property type="entry name" value="AMP-binding"/>
    <property type="match status" value="1"/>
</dbReference>
<evidence type="ECO:0000259" key="3">
    <source>
        <dbReference type="Pfam" id="PF00501"/>
    </source>
</evidence>
<proteinExistence type="inferred from homology"/>
<dbReference type="InterPro" id="IPR025110">
    <property type="entry name" value="AMP-bd_C"/>
</dbReference>
<dbReference type="RefSeq" id="WP_029219147.1">
    <property type="nucleotide sequence ID" value="NZ_CAWLZN010000001.1"/>
</dbReference>
<dbReference type="PANTHER" id="PTHR43201:SF5">
    <property type="entry name" value="MEDIUM-CHAIN ACYL-COA LIGASE ACSF2, MITOCHONDRIAL"/>
    <property type="match status" value="1"/>
</dbReference>
<dbReference type="InterPro" id="IPR020845">
    <property type="entry name" value="AMP-binding_CS"/>
</dbReference>
<name>A0ABS8H939_9XANT</name>
<evidence type="ECO:0000313" key="6">
    <source>
        <dbReference type="Proteomes" id="UP001199206"/>
    </source>
</evidence>
<dbReference type="InterPro" id="IPR000873">
    <property type="entry name" value="AMP-dep_synth/lig_dom"/>
</dbReference>
<dbReference type="Proteomes" id="UP001199206">
    <property type="component" value="Unassembled WGS sequence"/>
</dbReference>
<sequence>MTMPTDSISFHARLTPRRLAARDLLLERAWTYAELDDLIGRLSALLQTRGCVDGERLAVIARNSVWQVALHFACARVGAIYVPLNWRLSASELDALLQRAEPHLLLGDDVAAGRAQMETVSAFIDSARALAPAETPRIPPERVSLILFTSGTSGQPKGVMLSEQNLQQVAHNFGVTTRVDAESSFLCEAPMFHIIGLATNVRPALAVGGSIQVSSGFEPRRTLGWLGNPSLGITHYVGVPQMMQAFRTQPGFDPATLRHLTALVSGGTPHASDDLLGWLEDGIPMVCGFGMSEAGTVFGMSVDCEVIRSKLGAAGIASPAVQTRIVDGGGNDCLPGMPGELLLRGPNLSPGYWRDPQATAEMRDTQGWFRTGDIVKRDADGFFWVVDRKKDMFISGGENVYPAEIEAVLVDHPQIRECAVVGMTDPQWGEVGYLAIVPADKAPDLEQIRSYLIERLAKYKVPKHLRVVEALPRTATGKLQKARLKDALARDA</sequence>
<gene>
    <name evidence="5" type="ORF">LL965_00760</name>
</gene>
<dbReference type="Gene3D" id="3.40.50.12780">
    <property type="entry name" value="N-terminal domain of ligase-like"/>
    <property type="match status" value="1"/>
</dbReference>
<evidence type="ECO:0000256" key="1">
    <source>
        <dbReference type="ARBA" id="ARBA00006432"/>
    </source>
</evidence>
<feature type="domain" description="AMP-binding enzyme C-terminal" evidence="4">
    <location>
        <begin position="404"/>
        <end position="478"/>
    </location>
</feature>